<dbReference type="EC" id="3.1.3.16" evidence="2"/>
<feature type="non-terminal residue" evidence="7">
    <location>
        <position position="1"/>
    </location>
</feature>
<keyword evidence="4" id="KW-0539">Nucleus</keyword>
<evidence type="ECO:0000313" key="8">
    <source>
        <dbReference type="Proteomes" id="UP000823046"/>
    </source>
</evidence>
<accession>A0ABQ7J9X3</accession>
<dbReference type="Gene3D" id="3.40.50.10190">
    <property type="entry name" value="BRCT domain"/>
    <property type="match status" value="1"/>
</dbReference>
<proteinExistence type="predicted"/>
<name>A0ABQ7J9X3_9APIC</name>
<dbReference type="PANTHER" id="PTHR23081:SF36">
    <property type="entry name" value="RNA POLYMERASE II SUBUNIT A C-TERMINAL DOMAIN PHOSPHATASE"/>
    <property type="match status" value="1"/>
</dbReference>
<dbReference type="InterPro" id="IPR039189">
    <property type="entry name" value="Fcp1"/>
</dbReference>
<keyword evidence="3" id="KW-0378">Hydrolase</keyword>
<reference evidence="7 8" key="1">
    <citation type="journal article" date="2020" name="bioRxiv">
        <title>Metabolic contributions of an alphaproteobacterial endosymbiont in the apicomplexan Cardiosporidium cionae.</title>
        <authorList>
            <person name="Hunter E.S."/>
            <person name="Paight C.J."/>
            <person name="Lane C.E."/>
        </authorList>
    </citation>
    <scope>NUCLEOTIDE SEQUENCE [LARGE SCALE GENOMIC DNA]</scope>
    <source>
        <strain evidence="7">ESH_2018</strain>
    </source>
</reference>
<dbReference type="InterPro" id="IPR036420">
    <property type="entry name" value="BRCT_dom_sf"/>
</dbReference>
<evidence type="ECO:0000313" key="7">
    <source>
        <dbReference type="EMBL" id="KAF8820724.1"/>
    </source>
</evidence>
<evidence type="ECO:0000256" key="2">
    <source>
        <dbReference type="ARBA" id="ARBA00013081"/>
    </source>
</evidence>
<protein>
    <recommendedName>
        <fullName evidence="2">protein-serine/threonine phosphatase</fullName>
        <ecNumber evidence="2">3.1.3.16</ecNumber>
    </recommendedName>
</protein>
<comment type="subcellular location">
    <subcellularLocation>
        <location evidence="1">Nucleus</location>
    </subcellularLocation>
</comment>
<gene>
    <name evidence="7" type="ORF">IE077_002873</name>
</gene>
<evidence type="ECO:0000256" key="6">
    <source>
        <dbReference type="ARBA" id="ARBA00048336"/>
    </source>
</evidence>
<keyword evidence="8" id="KW-1185">Reference proteome</keyword>
<dbReference type="SUPFAM" id="SSF52113">
    <property type="entry name" value="BRCT domain"/>
    <property type="match status" value="1"/>
</dbReference>
<comment type="caution">
    <text evidence="7">The sequence shown here is derived from an EMBL/GenBank/DDBJ whole genome shotgun (WGS) entry which is preliminary data.</text>
</comment>
<sequence>ENPPLAAASLLGSPPRVAYSLPSLFSSYSKTAHPTQETDQQLLYMERLLSIVHTVFFDLCEKRNLLTENSPKDRSLRGESSSETFSKTVGMTEKYLPSVASLLEAMRKETLRGITLTSSGLRCPLFPLFKGMDFGHLAACFGAKIQENYDETVTHLLCFGCTDRYVAAEKAGIPTLHLMWLEFAFYTWSRPDDSLFSYSKCFKNYHSFWDVLKDIPVPQTLHEEIVQSFRTSADLPFQWNDSNYFQIGNAASSSGKCNESLSTRTQDGLACLRNAPLSGCLNEEIYNSSGEQPCQSQHLVFQTSDALSENSDTEALIWGDFWDQLQNSTEDLIEEGN</sequence>
<evidence type="ECO:0000256" key="5">
    <source>
        <dbReference type="ARBA" id="ARBA00047761"/>
    </source>
</evidence>
<dbReference type="PANTHER" id="PTHR23081">
    <property type="entry name" value="RNA POLYMERASE II CTD PHOSPHATASE"/>
    <property type="match status" value="1"/>
</dbReference>
<evidence type="ECO:0000256" key="4">
    <source>
        <dbReference type="ARBA" id="ARBA00023242"/>
    </source>
</evidence>
<evidence type="ECO:0000256" key="3">
    <source>
        <dbReference type="ARBA" id="ARBA00022801"/>
    </source>
</evidence>
<comment type="catalytic activity">
    <reaction evidence="6">
        <text>O-phospho-L-threonyl-[protein] + H2O = L-threonyl-[protein] + phosphate</text>
        <dbReference type="Rhea" id="RHEA:47004"/>
        <dbReference type="Rhea" id="RHEA-COMP:11060"/>
        <dbReference type="Rhea" id="RHEA-COMP:11605"/>
        <dbReference type="ChEBI" id="CHEBI:15377"/>
        <dbReference type="ChEBI" id="CHEBI:30013"/>
        <dbReference type="ChEBI" id="CHEBI:43474"/>
        <dbReference type="ChEBI" id="CHEBI:61977"/>
        <dbReference type="EC" id="3.1.3.16"/>
    </reaction>
</comment>
<dbReference type="Proteomes" id="UP000823046">
    <property type="component" value="Unassembled WGS sequence"/>
</dbReference>
<organism evidence="7 8">
    <name type="scientific">Cardiosporidium cionae</name>
    <dbReference type="NCBI Taxonomy" id="476202"/>
    <lineage>
        <taxon>Eukaryota</taxon>
        <taxon>Sar</taxon>
        <taxon>Alveolata</taxon>
        <taxon>Apicomplexa</taxon>
        <taxon>Aconoidasida</taxon>
        <taxon>Nephromycida</taxon>
        <taxon>Cardiosporidium</taxon>
    </lineage>
</organism>
<dbReference type="EMBL" id="JADAQX010000316">
    <property type="protein sequence ID" value="KAF8820724.1"/>
    <property type="molecule type" value="Genomic_DNA"/>
</dbReference>
<comment type="catalytic activity">
    <reaction evidence="5">
        <text>O-phospho-L-seryl-[protein] + H2O = L-seryl-[protein] + phosphate</text>
        <dbReference type="Rhea" id="RHEA:20629"/>
        <dbReference type="Rhea" id="RHEA-COMP:9863"/>
        <dbReference type="Rhea" id="RHEA-COMP:11604"/>
        <dbReference type="ChEBI" id="CHEBI:15377"/>
        <dbReference type="ChEBI" id="CHEBI:29999"/>
        <dbReference type="ChEBI" id="CHEBI:43474"/>
        <dbReference type="ChEBI" id="CHEBI:83421"/>
        <dbReference type="EC" id="3.1.3.16"/>
    </reaction>
</comment>
<evidence type="ECO:0000256" key="1">
    <source>
        <dbReference type="ARBA" id="ARBA00004123"/>
    </source>
</evidence>